<feature type="domain" description="DUF2062" evidence="2">
    <location>
        <begin position="24"/>
        <end position="159"/>
    </location>
</feature>
<dbReference type="OrthoDB" id="9786029at2"/>
<evidence type="ECO:0000256" key="1">
    <source>
        <dbReference type="SAM" id="Phobius"/>
    </source>
</evidence>
<sequence length="174" mass="20266">MPRRFFRKFALKRQHFHGHWYLAPFDHLLHDQRLWGVRRRTIVPAFALGLFIAFQPVPGHMLIGALLALAFRINIPIAAITTFVSNPLTIGPMFIFSYQLGRLLLGLEPREINFELSWDWLADSFLNIWQPLMLGCVLLGSIASLLGYIGLDLLWRASIADYLEKRRRRKNRKL</sequence>
<gene>
    <name evidence="3" type="ORF">BA177_07875</name>
</gene>
<dbReference type="KEGG" id="woc:BA177_07875"/>
<dbReference type="Pfam" id="PF09835">
    <property type="entry name" value="DUF2062"/>
    <property type="match status" value="1"/>
</dbReference>
<evidence type="ECO:0000313" key="3">
    <source>
        <dbReference type="EMBL" id="ANO51132.1"/>
    </source>
</evidence>
<dbReference type="AlphaFoldDB" id="A0A193LF48"/>
<organism evidence="3 4">
    <name type="scientific">Woeseia oceani</name>
    <dbReference type="NCBI Taxonomy" id="1548547"/>
    <lineage>
        <taxon>Bacteria</taxon>
        <taxon>Pseudomonadati</taxon>
        <taxon>Pseudomonadota</taxon>
        <taxon>Gammaproteobacteria</taxon>
        <taxon>Woeseiales</taxon>
        <taxon>Woeseiaceae</taxon>
        <taxon>Woeseia</taxon>
    </lineage>
</organism>
<dbReference type="STRING" id="1548547.BA177_07875"/>
<dbReference type="Proteomes" id="UP000092695">
    <property type="component" value="Chromosome"/>
</dbReference>
<dbReference type="PANTHER" id="PTHR40547:SF1">
    <property type="entry name" value="SLL0298 PROTEIN"/>
    <property type="match status" value="1"/>
</dbReference>
<keyword evidence="1" id="KW-1133">Transmembrane helix</keyword>
<name>A0A193LF48_9GAMM</name>
<keyword evidence="1" id="KW-0472">Membrane</keyword>
<dbReference type="InterPro" id="IPR018639">
    <property type="entry name" value="DUF2062"/>
</dbReference>
<feature type="transmembrane region" description="Helical" evidence="1">
    <location>
        <begin position="77"/>
        <end position="100"/>
    </location>
</feature>
<evidence type="ECO:0000259" key="2">
    <source>
        <dbReference type="Pfam" id="PF09835"/>
    </source>
</evidence>
<dbReference type="EMBL" id="CP016268">
    <property type="protein sequence ID" value="ANO51132.1"/>
    <property type="molecule type" value="Genomic_DNA"/>
</dbReference>
<proteinExistence type="predicted"/>
<dbReference type="RefSeq" id="WP_068615126.1">
    <property type="nucleotide sequence ID" value="NZ_CP016268.1"/>
</dbReference>
<dbReference type="PANTHER" id="PTHR40547">
    <property type="entry name" value="SLL0298 PROTEIN"/>
    <property type="match status" value="1"/>
</dbReference>
<evidence type="ECO:0000313" key="4">
    <source>
        <dbReference type="Proteomes" id="UP000092695"/>
    </source>
</evidence>
<protein>
    <recommendedName>
        <fullName evidence="2">DUF2062 domain-containing protein</fullName>
    </recommendedName>
</protein>
<accession>A0A193LF48</accession>
<feature type="transmembrane region" description="Helical" evidence="1">
    <location>
        <begin position="42"/>
        <end position="70"/>
    </location>
</feature>
<feature type="transmembrane region" description="Helical" evidence="1">
    <location>
        <begin position="128"/>
        <end position="151"/>
    </location>
</feature>
<reference evidence="3 4" key="1">
    <citation type="submission" date="2016-06" db="EMBL/GenBank/DDBJ databases">
        <title>Complete genome sequence of a deep-branching marine Gamma Proteobacterium Woeseia oceani type strain XK5.</title>
        <authorList>
            <person name="Mu D."/>
            <person name="Du Z."/>
        </authorList>
    </citation>
    <scope>NUCLEOTIDE SEQUENCE [LARGE SCALE GENOMIC DNA]</scope>
    <source>
        <strain evidence="3 4">XK5</strain>
    </source>
</reference>
<keyword evidence="4" id="KW-1185">Reference proteome</keyword>
<keyword evidence="1" id="KW-0812">Transmembrane</keyword>